<comment type="caution">
    <text evidence="1">The sequence shown here is derived from an EMBL/GenBank/DDBJ whole genome shotgun (WGS) entry which is preliminary data.</text>
</comment>
<dbReference type="Proteomes" id="UP001562425">
    <property type="component" value="Unassembled WGS sequence"/>
</dbReference>
<gene>
    <name evidence="1" type="ORF">pipiens_012296</name>
</gene>
<dbReference type="EMBL" id="JBEHCU010007832">
    <property type="protein sequence ID" value="KAL1391574.1"/>
    <property type="molecule type" value="Genomic_DNA"/>
</dbReference>
<dbReference type="Gene3D" id="3.40.390.10">
    <property type="entry name" value="Collagenase (Catalytic Domain)"/>
    <property type="match status" value="1"/>
</dbReference>
<sequence>MSKGHIRTSNGSFFIEPREQYTNEGTNIWHALWRIRGPTQDESNTVDEPAAGSVKDDGSNCALDTKQEEQHNKQLEQLTNGVGLAHHSRAKRSTAHIANNEYTIEVLVAVDKKMQEYHRDTLKSYVLTLMSIVSSIYADASIGNSIKIAVVHILYLHQDLAASSKLDQNGSKGVSASEMLQAFCKLKAASNFHHDTAFLLTREQICRHQSKCDTLGLAELGPMCKRSSCAIVQDNGLSAAFTIAHELGHV</sequence>
<dbReference type="InterPro" id="IPR024079">
    <property type="entry name" value="MetalloPept_cat_dom_sf"/>
</dbReference>
<keyword evidence="2" id="KW-1185">Reference proteome</keyword>
<dbReference type="SUPFAM" id="SSF55486">
    <property type="entry name" value="Metalloproteases ('zincins'), catalytic domain"/>
    <property type="match status" value="1"/>
</dbReference>
<dbReference type="Pfam" id="PF13688">
    <property type="entry name" value="Reprolysin_5"/>
    <property type="match status" value="1"/>
</dbReference>
<organism evidence="1 2">
    <name type="scientific">Culex pipiens pipiens</name>
    <name type="common">Northern house mosquito</name>
    <dbReference type="NCBI Taxonomy" id="38569"/>
    <lineage>
        <taxon>Eukaryota</taxon>
        <taxon>Metazoa</taxon>
        <taxon>Ecdysozoa</taxon>
        <taxon>Arthropoda</taxon>
        <taxon>Hexapoda</taxon>
        <taxon>Insecta</taxon>
        <taxon>Pterygota</taxon>
        <taxon>Neoptera</taxon>
        <taxon>Endopterygota</taxon>
        <taxon>Diptera</taxon>
        <taxon>Nematocera</taxon>
        <taxon>Culicoidea</taxon>
        <taxon>Culicidae</taxon>
        <taxon>Culicinae</taxon>
        <taxon>Culicini</taxon>
        <taxon>Culex</taxon>
        <taxon>Culex</taxon>
    </lineage>
</organism>
<evidence type="ECO:0000313" key="2">
    <source>
        <dbReference type="Proteomes" id="UP001562425"/>
    </source>
</evidence>
<reference evidence="1 2" key="1">
    <citation type="submission" date="2024-05" db="EMBL/GenBank/DDBJ databases">
        <title>Culex pipiens pipiens assembly and annotation.</title>
        <authorList>
            <person name="Alout H."/>
            <person name="Durand T."/>
        </authorList>
    </citation>
    <scope>NUCLEOTIDE SEQUENCE [LARGE SCALE GENOMIC DNA]</scope>
    <source>
        <strain evidence="1">HA-2024</strain>
        <tissue evidence="1">Whole body</tissue>
    </source>
</reference>
<dbReference type="PANTHER" id="PTHR13723:SF278">
    <property type="entry name" value="ADAM METALLOPEPTIDASE WITH THROMBOSPONDIN TYPE 1 MOTIF A, ISOFORM B"/>
    <property type="match status" value="1"/>
</dbReference>
<accession>A0ABD1D2W9</accession>
<name>A0ABD1D2W9_CULPP</name>
<evidence type="ECO:0000313" key="1">
    <source>
        <dbReference type="EMBL" id="KAL1391574.1"/>
    </source>
</evidence>
<dbReference type="PANTHER" id="PTHR13723">
    <property type="entry name" value="ADAMTS A DISINTEGRIN AND METALLOPROTEASE WITH THROMBOSPONDIN MOTIFS PROTEASE"/>
    <property type="match status" value="1"/>
</dbReference>
<dbReference type="AlphaFoldDB" id="A0ABD1D2W9"/>
<dbReference type="InterPro" id="IPR050439">
    <property type="entry name" value="ADAMTS_ADAMTS-like"/>
</dbReference>
<evidence type="ECO:0008006" key="3">
    <source>
        <dbReference type="Google" id="ProtNLM"/>
    </source>
</evidence>
<proteinExistence type="predicted"/>
<protein>
    <recommendedName>
        <fullName evidence="3">Peptidase M12B domain-containing protein</fullName>
    </recommendedName>
</protein>